<organism evidence="8 9">
    <name type="scientific">Phyllotreta striolata</name>
    <name type="common">Striped flea beetle</name>
    <name type="synonym">Crioceris striolata</name>
    <dbReference type="NCBI Taxonomy" id="444603"/>
    <lineage>
        <taxon>Eukaryota</taxon>
        <taxon>Metazoa</taxon>
        <taxon>Ecdysozoa</taxon>
        <taxon>Arthropoda</taxon>
        <taxon>Hexapoda</taxon>
        <taxon>Insecta</taxon>
        <taxon>Pterygota</taxon>
        <taxon>Neoptera</taxon>
        <taxon>Endopterygota</taxon>
        <taxon>Coleoptera</taxon>
        <taxon>Polyphaga</taxon>
        <taxon>Cucujiformia</taxon>
        <taxon>Chrysomeloidea</taxon>
        <taxon>Chrysomelidae</taxon>
        <taxon>Galerucinae</taxon>
        <taxon>Alticini</taxon>
        <taxon>Phyllotreta</taxon>
    </lineage>
</organism>
<feature type="transmembrane region" description="Helical" evidence="6">
    <location>
        <begin position="101"/>
        <end position="122"/>
    </location>
</feature>
<evidence type="ECO:0000256" key="3">
    <source>
        <dbReference type="ARBA" id="ARBA00022989"/>
    </source>
</evidence>
<evidence type="ECO:0000256" key="2">
    <source>
        <dbReference type="ARBA" id="ARBA00022692"/>
    </source>
</evidence>
<protein>
    <recommendedName>
        <fullName evidence="7">MARVEL domain-containing protein</fullName>
    </recommendedName>
</protein>
<gene>
    <name evidence="8" type="ORF">PHYEVI_LOCUS8715</name>
</gene>
<feature type="transmembrane region" description="Helical" evidence="6">
    <location>
        <begin position="35"/>
        <end position="52"/>
    </location>
</feature>
<dbReference type="PROSITE" id="PS51225">
    <property type="entry name" value="MARVEL"/>
    <property type="match status" value="1"/>
</dbReference>
<feature type="transmembrane region" description="Helical" evidence="6">
    <location>
        <begin position="134"/>
        <end position="159"/>
    </location>
</feature>
<evidence type="ECO:0000256" key="5">
    <source>
        <dbReference type="PROSITE-ProRule" id="PRU00581"/>
    </source>
</evidence>
<proteinExistence type="predicted"/>
<reference evidence="8" key="1">
    <citation type="submission" date="2022-01" db="EMBL/GenBank/DDBJ databases">
        <authorList>
            <person name="King R."/>
        </authorList>
    </citation>
    <scope>NUCLEOTIDE SEQUENCE</scope>
</reference>
<keyword evidence="9" id="KW-1185">Reference proteome</keyword>
<dbReference type="EMBL" id="OU900098">
    <property type="protein sequence ID" value="CAG9862400.1"/>
    <property type="molecule type" value="Genomic_DNA"/>
</dbReference>
<evidence type="ECO:0000313" key="9">
    <source>
        <dbReference type="Proteomes" id="UP001153712"/>
    </source>
</evidence>
<dbReference type="PANTHER" id="PTHR22776">
    <property type="entry name" value="MARVEL-CONTAINING POTENTIAL LIPID RAFT-ASSOCIATED PROTEIN"/>
    <property type="match status" value="1"/>
</dbReference>
<evidence type="ECO:0000259" key="7">
    <source>
        <dbReference type="PROSITE" id="PS51225"/>
    </source>
</evidence>
<evidence type="ECO:0000256" key="6">
    <source>
        <dbReference type="SAM" id="Phobius"/>
    </source>
</evidence>
<dbReference type="Proteomes" id="UP001153712">
    <property type="component" value="Chromosome 5"/>
</dbReference>
<feature type="domain" description="MARVEL" evidence="7">
    <location>
        <begin position="25"/>
        <end position="163"/>
    </location>
</feature>
<dbReference type="Pfam" id="PF01284">
    <property type="entry name" value="MARVEL"/>
    <property type="match status" value="1"/>
</dbReference>
<accession>A0A9N9TU95</accession>
<evidence type="ECO:0000256" key="4">
    <source>
        <dbReference type="ARBA" id="ARBA00023136"/>
    </source>
</evidence>
<evidence type="ECO:0000313" key="8">
    <source>
        <dbReference type="EMBL" id="CAG9862400.1"/>
    </source>
</evidence>
<keyword evidence="2 5" id="KW-0812">Transmembrane</keyword>
<keyword evidence="3 6" id="KW-1133">Transmembrane helix</keyword>
<dbReference type="InterPro" id="IPR050578">
    <property type="entry name" value="MARVEL-CKLF_proteins"/>
</dbReference>
<comment type="subcellular location">
    <subcellularLocation>
        <location evidence="1">Membrane</location>
        <topology evidence="1">Multi-pass membrane protein</topology>
    </subcellularLocation>
</comment>
<evidence type="ECO:0000256" key="1">
    <source>
        <dbReference type="ARBA" id="ARBA00004141"/>
    </source>
</evidence>
<keyword evidence="4 5" id="KW-0472">Membrane</keyword>
<dbReference type="GO" id="GO:0016020">
    <property type="term" value="C:membrane"/>
    <property type="evidence" value="ECO:0007669"/>
    <property type="project" value="UniProtKB-SubCell"/>
</dbReference>
<dbReference type="PANTHER" id="PTHR22776:SF92">
    <property type="entry name" value="LD04844P"/>
    <property type="match status" value="1"/>
</dbReference>
<name>A0A9N9TU95_PHYSR</name>
<sequence>MSHTVTVTRTTTTTTTSAIIINTGYLKAWPGLLKLAQLILGIVTVGIVSYYLNRYIRFVNTPEVFFLLMAVTFLVGTFLLLTSCLISISTASIISKTIYEVVYHGFAFILLLAASLTFVIEINHRKQNYRGADYEPYFAASIIGLVNAALYLISTIFALRSYRGL</sequence>
<dbReference type="AlphaFoldDB" id="A0A9N9TU95"/>
<feature type="transmembrane region" description="Helical" evidence="6">
    <location>
        <begin position="64"/>
        <end position="89"/>
    </location>
</feature>
<dbReference type="InterPro" id="IPR008253">
    <property type="entry name" value="Marvel"/>
</dbReference>
<dbReference type="OrthoDB" id="6481667at2759"/>